<keyword evidence="4 6" id="KW-0505">Motor protein</keyword>
<evidence type="ECO:0000256" key="2">
    <source>
        <dbReference type="ARBA" id="ARBA00022840"/>
    </source>
</evidence>
<dbReference type="Pfam" id="PF00063">
    <property type="entry name" value="Myosin_head"/>
    <property type="match status" value="2"/>
</dbReference>
<dbReference type="GO" id="GO:0051015">
    <property type="term" value="F:actin filament binding"/>
    <property type="evidence" value="ECO:0007669"/>
    <property type="project" value="TreeGrafter"/>
</dbReference>
<dbReference type="PROSITE" id="PS51456">
    <property type="entry name" value="MYOSIN_MOTOR"/>
    <property type="match status" value="1"/>
</dbReference>
<reference evidence="9 10" key="1">
    <citation type="submission" date="2019-08" db="EMBL/GenBank/DDBJ databases">
        <title>Whole genome of Aphis craccivora.</title>
        <authorList>
            <person name="Voronova N.V."/>
            <person name="Shulinski R.S."/>
            <person name="Bandarenka Y.V."/>
            <person name="Zhorov D.G."/>
            <person name="Warner D."/>
        </authorList>
    </citation>
    <scope>NUCLEOTIDE SEQUENCE [LARGE SCALE GENOMIC DNA]</scope>
    <source>
        <strain evidence="9">180601</strain>
        <tissue evidence="9">Whole Body</tissue>
    </source>
</reference>
<dbReference type="SMART" id="SM00015">
    <property type="entry name" value="IQ"/>
    <property type="match status" value="3"/>
</dbReference>
<dbReference type="GO" id="GO:0005524">
    <property type="term" value="F:ATP binding"/>
    <property type="evidence" value="ECO:0007669"/>
    <property type="project" value="UniProtKB-UniRule"/>
</dbReference>
<keyword evidence="5 6" id="KW-0009">Actin-binding</keyword>
<dbReference type="Proteomes" id="UP000478052">
    <property type="component" value="Unassembled WGS sequence"/>
</dbReference>
<dbReference type="GO" id="GO:0007015">
    <property type="term" value="P:actin filament organization"/>
    <property type="evidence" value="ECO:0007669"/>
    <property type="project" value="TreeGrafter"/>
</dbReference>
<dbReference type="GO" id="GO:0005737">
    <property type="term" value="C:cytoplasm"/>
    <property type="evidence" value="ECO:0007669"/>
    <property type="project" value="UniProtKB-ARBA"/>
</dbReference>
<dbReference type="OrthoDB" id="6108017at2759"/>
<feature type="region of interest" description="Actin-binding" evidence="6">
    <location>
        <begin position="481"/>
        <end position="503"/>
    </location>
</feature>
<dbReference type="SUPFAM" id="SSF52540">
    <property type="entry name" value="P-loop containing nucleoside triphosphate hydrolases"/>
    <property type="match status" value="1"/>
</dbReference>
<dbReference type="GO" id="GO:0000146">
    <property type="term" value="F:microfilament motor activity"/>
    <property type="evidence" value="ECO:0007669"/>
    <property type="project" value="TreeGrafter"/>
</dbReference>
<name>A0A6G0XZG8_APHCR</name>
<dbReference type="GO" id="GO:0016020">
    <property type="term" value="C:membrane"/>
    <property type="evidence" value="ECO:0007669"/>
    <property type="project" value="TreeGrafter"/>
</dbReference>
<accession>A0A6G0XZG8</accession>
<feature type="coiled-coil region" evidence="7">
    <location>
        <begin position="724"/>
        <end position="785"/>
    </location>
</feature>
<keyword evidence="7" id="KW-0175">Coiled coil</keyword>
<dbReference type="InterPro" id="IPR000048">
    <property type="entry name" value="IQ_motif_EF-hand-BS"/>
</dbReference>
<feature type="binding site" evidence="6">
    <location>
        <begin position="40"/>
        <end position="47"/>
    </location>
    <ligand>
        <name>ATP</name>
        <dbReference type="ChEBI" id="CHEBI:30616"/>
    </ligand>
</feature>
<dbReference type="EMBL" id="VUJU01007332">
    <property type="protein sequence ID" value="KAF0746073.1"/>
    <property type="molecule type" value="Genomic_DNA"/>
</dbReference>
<evidence type="ECO:0000256" key="6">
    <source>
        <dbReference type="PROSITE-ProRule" id="PRU00782"/>
    </source>
</evidence>
<keyword evidence="2 6" id="KW-0067">ATP-binding</keyword>
<sequence length="802" mass="93424">MKAYRGQTMGSLDPHVFAVAEQAFNKMEIEKNNQSIIVSGESGAGKTVSAKYAMRYFATISGSETETEVEKKVLASSPIIEAIGNAKTTRNDNSSRFGKYIELHFNEQNHIIRASMRTYLLEKSRVVHQAVDERNYHIFYQLCSSRETFPELQLGDSEEYFYLASQPSSDNDRQNFFETLNDPSLEIVSTLLDINKEELKKWLCFRRIISMKETYEKPMTADEASGARNALAKHIYASLFQWLISIINRTMCETSPSTNCPIIGILDIYGFEMYELNSLEQFCINYANEKLQQQFNFHVFKLQQEEYEKEGIEWKFIDFYDNQPCIDLIESKLGIFDLLDEECRMPQGSDISWTQKLYTKCNKWDKFLQPKYAGSTFTIKHFAGDVKYSSDGFLDKNKDTVFEDQVNVLRNGKNSMLCTILMVESSNDRKLSVPDRKANTLTNSKFRMLQSMRPISATIHGSPTHTKQNKKTVGSQFRDSLNALMTTLNDTTPSFIKCIKPNKIKLPFVFDHQLVVDQLRACGILETIHISAVGFPSRWTYEEFFSRFKVLLESKKINKDNPKLTCQRIVEEYIKTEDKYKYGNSKIFFRAGQVAYLEKKRADRRKDCAIIIQTSWRKYLCQKKYKQIQTSALLIQRHLRGYSIKRLEQRTKAAIKIQKFVRMWLCRKKYLHYLQAAVVLKNQLLTKSLQTESKQKLVEQKKKAYIHRCKKSEQEFLLLKQKLIETLETNNKLLINEKKTAEENCKMKLEVLKLRDEIEAEKSKYQILLSEKNNIENQLSQCQKQNVNINPQIEADYSSNND</sequence>
<comment type="similarity">
    <text evidence="6">Belongs to the TRAFAC class myosin-kinesin ATPase superfamily. Myosin family.</text>
</comment>
<feature type="domain" description="Myosin motor" evidence="8">
    <location>
        <begin position="1"/>
        <end position="602"/>
    </location>
</feature>
<proteinExistence type="inferred from homology"/>
<protein>
    <submittedName>
        <fullName evidence="9">Unconventional myosin-Va</fullName>
    </submittedName>
</protein>
<evidence type="ECO:0000256" key="1">
    <source>
        <dbReference type="ARBA" id="ARBA00022741"/>
    </source>
</evidence>
<evidence type="ECO:0000256" key="4">
    <source>
        <dbReference type="ARBA" id="ARBA00023175"/>
    </source>
</evidence>
<keyword evidence="1 6" id="KW-0547">Nucleotide-binding</keyword>
<dbReference type="Gene3D" id="1.20.58.530">
    <property type="match status" value="1"/>
</dbReference>
<dbReference type="PRINTS" id="PR00193">
    <property type="entry name" value="MYOSINHEAVY"/>
</dbReference>
<evidence type="ECO:0000313" key="10">
    <source>
        <dbReference type="Proteomes" id="UP000478052"/>
    </source>
</evidence>
<dbReference type="PANTHER" id="PTHR13140:SF706">
    <property type="entry name" value="DILUTE CLASS UNCONVENTIONAL MYOSIN, ISOFORM C"/>
    <property type="match status" value="1"/>
</dbReference>
<dbReference type="PROSITE" id="PS50096">
    <property type="entry name" value="IQ"/>
    <property type="match status" value="2"/>
</dbReference>
<evidence type="ECO:0000256" key="3">
    <source>
        <dbReference type="ARBA" id="ARBA00023123"/>
    </source>
</evidence>
<evidence type="ECO:0000256" key="5">
    <source>
        <dbReference type="ARBA" id="ARBA00023203"/>
    </source>
</evidence>
<evidence type="ECO:0000313" key="9">
    <source>
        <dbReference type="EMBL" id="KAF0746073.1"/>
    </source>
</evidence>
<organism evidence="9 10">
    <name type="scientific">Aphis craccivora</name>
    <name type="common">Cowpea aphid</name>
    <dbReference type="NCBI Taxonomy" id="307492"/>
    <lineage>
        <taxon>Eukaryota</taxon>
        <taxon>Metazoa</taxon>
        <taxon>Ecdysozoa</taxon>
        <taxon>Arthropoda</taxon>
        <taxon>Hexapoda</taxon>
        <taxon>Insecta</taxon>
        <taxon>Pterygota</taxon>
        <taxon>Neoptera</taxon>
        <taxon>Paraneoptera</taxon>
        <taxon>Hemiptera</taxon>
        <taxon>Sternorrhyncha</taxon>
        <taxon>Aphidomorpha</taxon>
        <taxon>Aphidoidea</taxon>
        <taxon>Aphididae</taxon>
        <taxon>Aphidini</taxon>
        <taxon>Aphis</taxon>
        <taxon>Aphis</taxon>
    </lineage>
</organism>
<keyword evidence="3 6" id="KW-0518">Myosin</keyword>
<evidence type="ECO:0000256" key="7">
    <source>
        <dbReference type="SAM" id="Coils"/>
    </source>
</evidence>
<dbReference type="AlphaFoldDB" id="A0A6G0XZG8"/>
<dbReference type="SMART" id="SM00242">
    <property type="entry name" value="MYSc"/>
    <property type="match status" value="1"/>
</dbReference>
<dbReference type="Gene3D" id="1.20.120.720">
    <property type="entry name" value="Myosin VI head, motor domain, U50 subdomain"/>
    <property type="match status" value="1"/>
</dbReference>
<feature type="non-terminal residue" evidence="9">
    <location>
        <position position="802"/>
    </location>
</feature>
<dbReference type="Gene3D" id="3.40.850.10">
    <property type="entry name" value="Kinesin motor domain"/>
    <property type="match status" value="2"/>
</dbReference>
<dbReference type="InterPro" id="IPR001609">
    <property type="entry name" value="Myosin_head_motor_dom-like"/>
</dbReference>
<gene>
    <name evidence="9" type="ORF">FWK35_00022724</name>
</gene>
<dbReference type="GO" id="GO:0016459">
    <property type="term" value="C:myosin complex"/>
    <property type="evidence" value="ECO:0007669"/>
    <property type="project" value="UniProtKB-KW"/>
</dbReference>
<dbReference type="InterPro" id="IPR036961">
    <property type="entry name" value="Kinesin_motor_dom_sf"/>
</dbReference>
<dbReference type="InterPro" id="IPR027417">
    <property type="entry name" value="P-loop_NTPase"/>
</dbReference>
<dbReference type="Gene3D" id="6.20.240.20">
    <property type="match status" value="1"/>
</dbReference>
<dbReference type="Pfam" id="PF00612">
    <property type="entry name" value="IQ"/>
    <property type="match status" value="2"/>
</dbReference>
<evidence type="ECO:0000259" key="8">
    <source>
        <dbReference type="PROSITE" id="PS51456"/>
    </source>
</evidence>
<dbReference type="PANTHER" id="PTHR13140">
    <property type="entry name" value="MYOSIN"/>
    <property type="match status" value="1"/>
</dbReference>
<comment type="caution">
    <text evidence="9">The sequence shown here is derived from an EMBL/GenBank/DDBJ whole genome shotgun (WGS) entry which is preliminary data.</text>
</comment>
<dbReference type="Gene3D" id="1.20.5.190">
    <property type="match status" value="2"/>
</dbReference>
<keyword evidence="10" id="KW-1185">Reference proteome</keyword>